<dbReference type="OrthoDB" id="4223934at2"/>
<protein>
    <recommendedName>
        <fullName evidence="1">Pierisin-like domain-containing protein</fullName>
    </recommendedName>
</protein>
<evidence type="ECO:0000313" key="2">
    <source>
        <dbReference type="EMBL" id="GLW58994.1"/>
    </source>
</evidence>
<dbReference type="Pfam" id="PF22596">
    <property type="entry name" value="Scabin-like"/>
    <property type="match status" value="1"/>
</dbReference>
<evidence type="ECO:0000313" key="3">
    <source>
        <dbReference type="Proteomes" id="UP001165143"/>
    </source>
</evidence>
<dbReference type="InterPro" id="IPR054695">
    <property type="entry name" value="Pierisin-like_dom"/>
</dbReference>
<dbReference type="SUPFAM" id="SSF56399">
    <property type="entry name" value="ADP-ribosylation"/>
    <property type="match status" value="1"/>
</dbReference>
<dbReference type="Proteomes" id="UP001165143">
    <property type="component" value="Unassembled WGS sequence"/>
</dbReference>
<accession>A0A9W6US28</accession>
<name>A0A9W6US28_9ACTN</name>
<evidence type="ECO:0000259" key="1">
    <source>
        <dbReference type="Pfam" id="PF22596"/>
    </source>
</evidence>
<dbReference type="RefSeq" id="WP_081973912.1">
    <property type="nucleotide sequence ID" value="NZ_BSRX01000065.1"/>
</dbReference>
<proteinExistence type="predicted"/>
<comment type="caution">
    <text evidence="2">The sequence shown here is derived from an EMBL/GenBank/DDBJ whole genome shotgun (WGS) entry which is preliminary data.</text>
</comment>
<dbReference type="AlphaFoldDB" id="A0A9W6US28"/>
<organism evidence="2 3">
    <name type="scientific">Kitasatospora phosalacinea</name>
    <dbReference type="NCBI Taxonomy" id="2065"/>
    <lineage>
        <taxon>Bacteria</taxon>
        <taxon>Bacillati</taxon>
        <taxon>Actinomycetota</taxon>
        <taxon>Actinomycetes</taxon>
        <taxon>Kitasatosporales</taxon>
        <taxon>Streptomycetaceae</taxon>
        <taxon>Kitasatospora</taxon>
    </lineage>
</organism>
<sequence length="141" mass="15656">MLAGTTPVLVHNCNDPVYRGDARPPEEIKAAGGFIPQDPSSERSLLDYASDIRNKSRFVGTSKSADIAATYFGGREGYVYEISGAPGGIDVNKELGSLSPSPHEREIAFDGGIPWEYVTRVWKKDEWGEVDFDYDEPIWER</sequence>
<gene>
    <name evidence="2" type="ORF">Kpho01_70040</name>
</gene>
<reference evidence="2" key="1">
    <citation type="submission" date="2023-02" db="EMBL/GenBank/DDBJ databases">
        <title>Kitasatospora phosalacinea NBRC 14362.</title>
        <authorList>
            <person name="Ichikawa N."/>
            <person name="Sato H."/>
            <person name="Tonouchi N."/>
        </authorList>
    </citation>
    <scope>NUCLEOTIDE SEQUENCE</scope>
    <source>
        <strain evidence="2">NBRC 14362</strain>
    </source>
</reference>
<feature type="domain" description="Pierisin-like" evidence="1">
    <location>
        <begin position="17"/>
        <end position="126"/>
    </location>
</feature>
<dbReference type="Gene3D" id="3.90.210.10">
    <property type="entry name" value="Heat-Labile Enterotoxin, subunit A"/>
    <property type="match status" value="1"/>
</dbReference>
<dbReference type="EMBL" id="BSRX01000065">
    <property type="protein sequence ID" value="GLW58994.1"/>
    <property type="molecule type" value="Genomic_DNA"/>
</dbReference>